<evidence type="ECO:0000313" key="4">
    <source>
        <dbReference type="Proteomes" id="UP000011554"/>
    </source>
</evidence>
<keyword evidence="4" id="KW-1185">Reference proteome</keyword>
<dbReference type="eggNOG" id="arCOG03526">
    <property type="taxonomic scope" value="Archaea"/>
</dbReference>
<dbReference type="OrthoDB" id="1018at2157"/>
<dbReference type="PANTHER" id="PTHR43591">
    <property type="entry name" value="METHYLTRANSFERASE"/>
    <property type="match status" value="1"/>
</dbReference>
<name>M0AU11_NATA1</name>
<proteinExistence type="predicted"/>
<dbReference type="PATRIC" id="fig|29540.5.peg.2018"/>
<evidence type="ECO:0000256" key="1">
    <source>
        <dbReference type="SAM" id="MobiDB-lite"/>
    </source>
</evidence>
<dbReference type="CDD" id="cd02440">
    <property type="entry name" value="AdoMet_MTases"/>
    <property type="match status" value="1"/>
</dbReference>
<evidence type="ECO:0000259" key="2">
    <source>
        <dbReference type="Pfam" id="PF08241"/>
    </source>
</evidence>
<dbReference type="InterPro" id="IPR013216">
    <property type="entry name" value="Methyltransf_11"/>
</dbReference>
<evidence type="ECO:0000313" key="3">
    <source>
        <dbReference type="EMBL" id="ELZ01827.1"/>
    </source>
</evidence>
<dbReference type="GO" id="GO:0008757">
    <property type="term" value="F:S-adenosylmethionine-dependent methyltransferase activity"/>
    <property type="evidence" value="ECO:0007669"/>
    <property type="project" value="InterPro"/>
</dbReference>
<feature type="domain" description="Methyltransferase type 11" evidence="2">
    <location>
        <begin position="45"/>
        <end position="132"/>
    </location>
</feature>
<sequence>MVSVRNAIKRVNSRVDDRLAPPRPDRSSIYRSLLTDEEFSRALHFGSGRDKNGVADRLESDGNEIVSIDPDSNGLEQNPSESKVKGDGQRLPFEENSFDLVFSEYVFEHLPKPSAALEEIDRVLRPAGSFVVLVPNPRHYYALIADRTPFWFHRLWFRLQGVESADDDRFPTQYEWGTFSDIHATQFDWSLEQFYSFPGPTSYTKPLPIHFAFTLLDRSVADYPQFHVAYIARYRKRESVEARQPTEIN</sequence>
<reference evidence="3 4" key="1">
    <citation type="journal article" date="2014" name="PLoS Genet.">
        <title>Phylogenetically driven sequencing of extremely halophilic archaea reveals strategies for static and dynamic osmo-response.</title>
        <authorList>
            <person name="Becker E.A."/>
            <person name="Seitzer P.M."/>
            <person name="Tritt A."/>
            <person name="Larsen D."/>
            <person name="Krusor M."/>
            <person name="Yao A.I."/>
            <person name="Wu D."/>
            <person name="Madern D."/>
            <person name="Eisen J.A."/>
            <person name="Darling A.E."/>
            <person name="Facciotti M.T."/>
        </authorList>
    </citation>
    <scope>NUCLEOTIDE SEQUENCE [LARGE SCALE GENOMIC DNA]</scope>
    <source>
        <strain evidence="3 4">DSM 12278</strain>
    </source>
</reference>
<dbReference type="Proteomes" id="UP000011554">
    <property type="component" value="Unassembled WGS sequence"/>
</dbReference>
<organism evidence="3 4">
    <name type="scientific">Natrialba asiatica (strain ATCC 700177 / DSM 12278 / JCM 9576 / FERM P-10747 / NBRC 102637 / 172P1)</name>
    <dbReference type="NCBI Taxonomy" id="29540"/>
    <lineage>
        <taxon>Archaea</taxon>
        <taxon>Methanobacteriati</taxon>
        <taxon>Methanobacteriota</taxon>
        <taxon>Stenosarchaea group</taxon>
        <taxon>Halobacteria</taxon>
        <taxon>Halobacteriales</taxon>
        <taxon>Natrialbaceae</taxon>
        <taxon>Natrialba</taxon>
    </lineage>
</organism>
<keyword evidence="3" id="KW-0808">Transferase</keyword>
<dbReference type="AlphaFoldDB" id="M0AU11"/>
<dbReference type="Gene3D" id="3.40.50.150">
    <property type="entry name" value="Vaccinia Virus protein VP39"/>
    <property type="match status" value="1"/>
</dbReference>
<keyword evidence="3" id="KW-0489">Methyltransferase</keyword>
<gene>
    <name evidence="3" type="ORF">C481_09912</name>
</gene>
<comment type="caution">
    <text evidence="3">The sequence shown here is derived from an EMBL/GenBank/DDBJ whole genome shotgun (WGS) entry which is preliminary data.</text>
</comment>
<dbReference type="InterPro" id="IPR029063">
    <property type="entry name" value="SAM-dependent_MTases_sf"/>
</dbReference>
<dbReference type="Pfam" id="PF08241">
    <property type="entry name" value="Methyltransf_11"/>
    <property type="match status" value="1"/>
</dbReference>
<dbReference type="STRING" id="29540.C481_09912"/>
<feature type="region of interest" description="Disordered" evidence="1">
    <location>
        <begin position="63"/>
        <end position="88"/>
    </location>
</feature>
<dbReference type="SUPFAM" id="SSF53335">
    <property type="entry name" value="S-adenosyl-L-methionine-dependent methyltransferases"/>
    <property type="match status" value="1"/>
</dbReference>
<protein>
    <submittedName>
        <fullName evidence="3">Methyltransferase</fullName>
    </submittedName>
</protein>
<dbReference type="GO" id="GO:0032259">
    <property type="term" value="P:methylation"/>
    <property type="evidence" value="ECO:0007669"/>
    <property type="project" value="UniProtKB-KW"/>
</dbReference>
<accession>M0AU11</accession>
<dbReference type="EMBL" id="AOIO01000023">
    <property type="protein sequence ID" value="ELZ01827.1"/>
    <property type="molecule type" value="Genomic_DNA"/>
</dbReference>